<dbReference type="SUPFAM" id="SSF46934">
    <property type="entry name" value="UBA-like"/>
    <property type="match status" value="1"/>
</dbReference>
<sequence length="315" mass="34807">MAPSDLSVLLDMGFEKERAELAVKKTGGIQGALQWLEDNQDKSIEEITTASPPADADETNPNIEPEALKEGEVAKSLVCNVCGKKFRSMAQAEFHASKTEHVDFGESTEEIAPLTEDEKKARLAELKANVTEKRAKQALLDKEEQRKNEKIRQKATREVQDLKEDMARQEQIKAAAKKREEKMADIAARKRIQEKIAEDKEERRLKAERAKAEREGRAVAAAAEPVTAPVPAGERRTVVHTETRLRLQLASGTVQKAFGVDTTLFEVAQALQADGAPEVESFTMTFPLKTFTGSIDFSKTLREAGLVPSAVLIVK</sequence>
<gene>
    <name evidence="7" type="ORF">BJ875DRAFT_471815</name>
</gene>
<dbReference type="Pfam" id="PF00789">
    <property type="entry name" value="UBX"/>
    <property type="match status" value="1"/>
</dbReference>
<dbReference type="Pfam" id="PF22562">
    <property type="entry name" value="UBA_7"/>
    <property type="match status" value="1"/>
</dbReference>
<dbReference type="GO" id="GO:0005737">
    <property type="term" value="C:cytoplasm"/>
    <property type="evidence" value="ECO:0007669"/>
    <property type="project" value="UniProtKB-SubCell"/>
</dbReference>
<keyword evidence="2" id="KW-0963">Cytoplasm</keyword>
<feature type="domain" description="C2H2-type" evidence="6">
    <location>
        <begin position="79"/>
        <end position="101"/>
    </location>
</feature>
<comment type="subcellular location">
    <subcellularLocation>
        <location evidence="1">Cytoplasm</location>
    </subcellularLocation>
</comment>
<dbReference type="GO" id="GO:0031397">
    <property type="term" value="P:negative regulation of protein ubiquitination"/>
    <property type="evidence" value="ECO:0007669"/>
    <property type="project" value="TreeGrafter"/>
</dbReference>
<keyword evidence="8" id="KW-1185">Reference proteome</keyword>
<dbReference type="OrthoDB" id="10254930at2759"/>
<reference evidence="7" key="1">
    <citation type="journal article" date="2021" name="IMA Fungus">
        <title>Genomic characterization of three marine fungi, including Emericellopsis atlantica sp. nov. with signatures of a generalist lifestyle and marine biomass degradation.</title>
        <authorList>
            <person name="Hagestad O.C."/>
            <person name="Hou L."/>
            <person name="Andersen J.H."/>
            <person name="Hansen E.H."/>
            <person name="Altermark B."/>
            <person name="Li C."/>
            <person name="Kuhnert E."/>
            <person name="Cox R.J."/>
            <person name="Crous P.W."/>
            <person name="Spatafora J.W."/>
            <person name="Lail K."/>
            <person name="Amirebrahimi M."/>
            <person name="Lipzen A."/>
            <person name="Pangilinan J."/>
            <person name="Andreopoulos W."/>
            <person name="Hayes R.D."/>
            <person name="Ng V."/>
            <person name="Grigoriev I.V."/>
            <person name="Jackson S.A."/>
            <person name="Sutton T.D.S."/>
            <person name="Dobson A.D.W."/>
            <person name="Rama T."/>
        </authorList>
    </citation>
    <scope>NUCLEOTIDE SEQUENCE</scope>
    <source>
        <strain evidence="7">TRa018bII</strain>
    </source>
</reference>
<dbReference type="GO" id="GO:1903094">
    <property type="term" value="P:negative regulation of protein K48-linked deubiquitination"/>
    <property type="evidence" value="ECO:0007669"/>
    <property type="project" value="TreeGrafter"/>
</dbReference>
<protein>
    <submittedName>
        <fullName evidence="7">Ubiquitin-related domain-containing protein</fullName>
    </submittedName>
</protein>
<dbReference type="GO" id="GO:0005634">
    <property type="term" value="C:nucleus"/>
    <property type="evidence" value="ECO:0007669"/>
    <property type="project" value="TreeGrafter"/>
</dbReference>
<proteinExistence type="predicted"/>
<evidence type="ECO:0000256" key="1">
    <source>
        <dbReference type="ARBA" id="ARBA00004496"/>
    </source>
</evidence>
<evidence type="ECO:0000313" key="7">
    <source>
        <dbReference type="EMBL" id="KAG9230580.1"/>
    </source>
</evidence>
<dbReference type="Gene3D" id="3.10.20.90">
    <property type="entry name" value="Phosphatidylinositol 3-kinase Catalytic Subunit, Chain A, domain 1"/>
    <property type="match status" value="1"/>
</dbReference>
<name>A0A9P8C255_9HELO</name>
<dbReference type="Gene3D" id="1.10.8.10">
    <property type="entry name" value="DNA helicase RuvA subunit, C-terminal domain"/>
    <property type="match status" value="1"/>
</dbReference>
<feature type="coiled-coil region" evidence="4">
    <location>
        <begin position="116"/>
        <end position="215"/>
    </location>
</feature>
<dbReference type="GO" id="GO:0036435">
    <property type="term" value="F:K48-linked polyubiquitin modification-dependent protein binding"/>
    <property type="evidence" value="ECO:0007669"/>
    <property type="project" value="TreeGrafter"/>
</dbReference>
<keyword evidence="3 4" id="KW-0175">Coiled coil</keyword>
<evidence type="ECO:0000256" key="5">
    <source>
        <dbReference type="SAM" id="MobiDB-lite"/>
    </source>
</evidence>
<dbReference type="InterPro" id="IPR057766">
    <property type="entry name" value="Znf-C2H2_OTU1-like_C"/>
</dbReference>
<evidence type="ECO:0000313" key="8">
    <source>
        <dbReference type="Proteomes" id="UP000824998"/>
    </source>
</evidence>
<dbReference type="PANTHER" id="PTHR46340:SF1">
    <property type="entry name" value="UBX DOMAIN-CONTAINING PROTEIN 1"/>
    <property type="match status" value="1"/>
</dbReference>
<accession>A0A9P8C255</accession>
<dbReference type="InterPro" id="IPR029071">
    <property type="entry name" value="Ubiquitin-like_domsf"/>
</dbReference>
<dbReference type="Pfam" id="PF24560">
    <property type="entry name" value="zf-C2H2_OTU1_C"/>
    <property type="match status" value="1"/>
</dbReference>
<evidence type="ECO:0000256" key="3">
    <source>
        <dbReference type="ARBA" id="ARBA00023054"/>
    </source>
</evidence>
<dbReference type="GO" id="GO:0032435">
    <property type="term" value="P:negative regulation of proteasomal ubiquitin-dependent protein catabolic process"/>
    <property type="evidence" value="ECO:0007669"/>
    <property type="project" value="TreeGrafter"/>
</dbReference>
<feature type="region of interest" description="Disordered" evidence="5">
    <location>
        <begin position="36"/>
        <end position="68"/>
    </location>
</feature>
<evidence type="ECO:0000256" key="2">
    <source>
        <dbReference type="ARBA" id="ARBA00022490"/>
    </source>
</evidence>
<dbReference type="InterPro" id="IPR015940">
    <property type="entry name" value="UBA"/>
</dbReference>
<dbReference type="EMBL" id="MU251660">
    <property type="protein sequence ID" value="KAG9230580.1"/>
    <property type="molecule type" value="Genomic_DNA"/>
</dbReference>
<dbReference type="AlphaFoldDB" id="A0A9P8C255"/>
<dbReference type="InterPro" id="IPR001012">
    <property type="entry name" value="UBX_dom"/>
</dbReference>
<dbReference type="InterPro" id="IPR009060">
    <property type="entry name" value="UBA-like_sf"/>
</dbReference>
<dbReference type="PANTHER" id="PTHR46340">
    <property type="entry name" value="UBX DOMAIN-CONTAINING PROTEIN 1"/>
    <property type="match status" value="1"/>
</dbReference>
<comment type="caution">
    <text evidence="7">The sequence shown here is derived from an EMBL/GenBank/DDBJ whole genome shotgun (WGS) entry which is preliminary data.</text>
</comment>
<dbReference type="SUPFAM" id="SSF54236">
    <property type="entry name" value="Ubiquitin-like"/>
    <property type="match status" value="1"/>
</dbReference>
<dbReference type="PROSITE" id="PS00028">
    <property type="entry name" value="ZINC_FINGER_C2H2_1"/>
    <property type="match status" value="1"/>
</dbReference>
<evidence type="ECO:0000256" key="4">
    <source>
        <dbReference type="SAM" id="Coils"/>
    </source>
</evidence>
<dbReference type="Proteomes" id="UP000824998">
    <property type="component" value="Unassembled WGS sequence"/>
</dbReference>
<dbReference type="InterPro" id="IPR013087">
    <property type="entry name" value="Znf_C2H2_type"/>
</dbReference>
<evidence type="ECO:0000259" key="6">
    <source>
        <dbReference type="PROSITE" id="PS00028"/>
    </source>
</evidence>
<organism evidence="7 8">
    <name type="scientific">Amylocarpus encephaloides</name>
    <dbReference type="NCBI Taxonomy" id="45428"/>
    <lineage>
        <taxon>Eukaryota</taxon>
        <taxon>Fungi</taxon>
        <taxon>Dikarya</taxon>
        <taxon>Ascomycota</taxon>
        <taxon>Pezizomycotina</taxon>
        <taxon>Leotiomycetes</taxon>
        <taxon>Helotiales</taxon>
        <taxon>Helotiales incertae sedis</taxon>
        <taxon>Amylocarpus</taxon>
    </lineage>
</organism>